<dbReference type="GO" id="GO:0005576">
    <property type="term" value="C:extracellular region"/>
    <property type="evidence" value="ECO:0007669"/>
    <property type="project" value="UniProtKB-SubCell"/>
</dbReference>
<evidence type="ECO:0000256" key="8">
    <source>
        <dbReference type="ARBA" id="ARBA00023180"/>
    </source>
</evidence>
<organism evidence="17 18">
    <name type="scientific">Yeguia hominis</name>
    <dbReference type="NCBI Taxonomy" id="2763662"/>
    <lineage>
        <taxon>Bacteria</taxon>
        <taxon>Bacillati</taxon>
        <taxon>Bacillota</taxon>
        <taxon>Clostridia</taxon>
        <taxon>Eubacteriales</taxon>
        <taxon>Yeguiaceae</taxon>
        <taxon>Yeguia</taxon>
    </lineage>
</organism>
<evidence type="ECO:0000259" key="13">
    <source>
        <dbReference type="Pfam" id="PF00703"/>
    </source>
</evidence>
<dbReference type="Pfam" id="PF17786">
    <property type="entry name" value="Mannosidase_ig"/>
    <property type="match status" value="1"/>
</dbReference>
<feature type="domain" description="Beta-mannosidase-like galactose-binding" evidence="16">
    <location>
        <begin position="10"/>
        <end position="178"/>
    </location>
</feature>
<dbReference type="PANTHER" id="PTHR43730:SF1">
    <property type="entry name" value="BETA-MANNOSIDASE"/>
    <property type="match status" value="1"/>
</dbReference>
<feature type="domain" description="Glycoside hydrolase family 2 immunoglobulin-like beta-sandwich" evidence="13">
    <location>
        <begin position="189"/>
        <end position="291"/>
    </location>
</feature>
<keyword evidence="6" id="KW-0964">Secreted</keyword>
<evidence type="ECO:0000256" key="1">
    <source>
        <dbReference type="ARBA" id="ARBA00000829"/>
    </source>
</evidence>
<evidence type="ECO:0000256" key="6">
    <source>
        <dbReference type="ARBA" id="ARBA00022525"/>
    </source>
</evidence>
<dbReference type="Gene3D" id="2.60.120.260">
    <property type="entry name" value="Galactose-binding domain-like"/>
    <property type="match status" value="1"/>
</dbReference>
<dbReference type="PANTHER" id="PTHR43730">
    <property type="entry name" value="BETA-MANNOSIDASE"/>
    <property type="match status" value="1"/>
</dbReference>
<evidence type="ECO:0000256" key="2">
    <source>
        <dbReference type="ARBA" id="ARBA00004613"/>
    </source>
</evidence>
<evidence type="ECO:0000256" key="11">
    <source>
        <dbReference type="ARBA" id="ARBA00041069"/>
    </source>
</evidence>
<comment type="pathway">
    <text evidence="3">Glycan metabolism; N-glycan degradation.</text>
</comment>
<dbReference type="Gene3D" id="3.20.20.80">
    <property type="entry name" value="Glycosidases"/>
    <property type="match status" value="1"/>
</dbReference>
<evidence type="ECO:0000256" key="4">
    <source>
        <dbReference type="ARBA" id="ARBA00011738"/>
    </source>
</evidence>
<evidence type="ECO:0000256" key="12">
    <source>
        <dbReference type="ARBA" id="ARBA00041614"/>
    </source>
</evidence>
<evidence type="ECO:0000259" key="16">
    <source>
        <dbReference type="Pfam" id="PF22666"/>
    </source>
</evidence>
<dbReference type="SUPFAM" id="SSF51445">
    <property type="entry name" value="(Trans)glycosidases"/>
    <property type="match status" value="1"/>
</dbReference>
<dbReference type="GO" id="GO:0006516">
    <property type="term" value="P:glycoprotein catabolic process"/>
    <property type="evidence" value="ECO:0007669"/>
    <property type="project" value="TreeGrafter"/>
</dbReference>
<dbReference type="InterPro" id="IPR050887">
    <property type="entry name" value="Beta-mannosidase_GH2"/>
</dbReference>
<proteinExistence type="inferred from homology"/>
<dbReference type="Pfam" id="PF17753">
    <property type="entry name" value="Ig_mannosidase"/>
    <property type="match status" value="1"/>
</dbReference>
<evidence type="ECO:0000313" key="18">
    <source>
        <dbReference type="Proteomes" id="UP000651482"/>
    </source>
</evidence>
<dbReference type="AlphaFoldDB" id="A0A926HRG5"/>
<dbReference type="Proteomes" id="UP000651482">
    <property type="component" value="Unassembled WGS sequence"/>
</dbReference>
<dbReference type="Gene3D" id="2.60.40.10">
    <property type="entry name" value="Immunoglobulins"/>
    <property type="match status" value="3"/>
</dbReference>
<dbReference type="GO" id="GO:0005975">
    <property type="term" value="P:carbohydrate metabolic process"/>
    <property type="evidence" value="ECO:0007669"/>
    <property type="project" value="InterPro"/>
</dbReference>
<dbReference type="Pfam" id="PF00703">
    <property type="entry name" value="Glyco_hydro_2"/>
    <property type="match status" value="1"/>
</dbReference>
<comment type="catalytic activity">
    <reaction evidence="1">
        <text>Hydrolysis of terminal, non-reducing beta-D-mannose residues in beta-D-mannosides.</text>
        <dbReference type="EC" id="3.2.1.25"/>
    </reaction>
</comment>
<evidence type="ECO:0000256" key="3">
    <source>
        <dbReference type="ARBA" id="ARBA00004740"/>
    </source>
</evidence>
<feature type="domain" description="Beta-mannosidase Ig-fold" evidence="14">
    <location>
        <begin position="738"/>
        <end position="819"/>
    </location>
</feature>
<feature type="domain" description="Mannosidase Ig/CBM-like" evidence="15">
    <location>
        <begin position="647"/>
        <end position="735"/>
    </location>
</feature>
<keyword evidence="9" id="KW-0326">Glycosidase</keyword>
<dbReference type="SUPFAM" id="SSF49303">
    <property type="entry name" value="beta-Galactosidase/glucuronidase domain"/>
    <property type="match status" value="3"/>
</dbReference>
<dbReference type="InterPro" id="IPR036156">
    <property type="entry name" value="Beta-gal/glucu_dom_sf"/>
</dbReference>
<comment type="subunit">
    <text evidence="4">Homodimer.</text>
</comment>
<dbReference type="GO" id="GO:0004567">
    <property type="term" value="F:beta-mannosidase activity"/>
    <property type="evidence" value="ECO:0007669"/>
    <property type="project" value="UniProtKB-EC"/>
</dbReference>
<evidence type="ECO:0000256" key="10">
    <source>
        <dbReference type="ARBA" id="ARBA00038429"/>
    </source>
</evidence>
<sequence>MNTISLNGAWKMRENGTGEWIPAVVPGSVFCDLLAANKLEDPYFRDNDIIAREFASRDYEYVRTFAVTEELLANEKVLLKCYGLDTLATIYVNGQKIAETDDIHRTYEFDVKAILSEGENEIRIVFASALEYVREMNRKLPFEYNIKDTTFGFPHIRKAHNMFGWDSEPEIPDAGIWRDIELIGWSAVRLDTPYVRQTHTPGCADLTIEVLLERLASDAVSVQALLTAPDGTVYETCVQTQEEQAVLALKVENPALWWPNGYGDQPIYTLRVTLKKDGEELDAHEMRIGLRSMRVRREPDQWGESFEIEVNGVGIFAKGGDYIPLDKFLPRETEDRLEKMFRDCAAVHHTCMRIWGGAIFPSDAFYDLADRYGIILWQDFMFACALYHYTPEFEANIIAETRDNIKRLRHHACLALWCGSNENEWLFDEWEHTKTMQKRRDYIRQYEVVLADVAKKYDPDRLYWPSSPSSDGFFHDANGGEMGDIHCWDVWHNAIKPYTAYKEYPSRFTSEFGLQSFPTMKTIREFTLPEDREVCSYIMDYHQRNGNGYGNAHILYYVLQDLPYPHDFEKAVYASHVVQSECVRFGSEYWRRIRGRCMGALYWQVGDCWQAPTWASIDYAGRWKALHYRSRHFFAPVLLSIDEEGANLDLYTVSDRMEDTSCTLRWFLKNATSEVIRSGEMELCVKNGSSACVLSLPKAELLEGVNPREVYLEAELVADGVCLNRNWFLFVKPKHFLFKDPNFQVEVQEEENAFCIRLQAQAYARYVYLDFDEFDCLFDDNYFDMSKGEKTVRITKDTLSKPVSAEEITNSLRIMTVADLF</sequence>
<dbReference type="InterPro" id="IPR054593">
    <property type="entry name" value="Beta-mannosidase-like_N2"/>
</dbReference>
<dbReference type="InterPro" id="IPR006102">
    <property type="entry name" value="Ig-like_GH2"/>
</dbReference>
<accession>A0A926HRG5</accession>
<keyword evidence="18" id="KW-1185">Reference proteome</keyword>
<comment type="caution">
    <text evidence="17">The sequence shown here is derived from an EMBL/GenBank/DDBJ whole genome shotgun (WGS) entry which is preliminary data.</text>
</comment>
<evidence type="ECO:0000256" key="7">
    <source>
        <dbReference type="ARBA" id="ARBA00022801"/>
    </source>
</evidence>
<evidence type="ECO:0000259" key="14">
    <source>
        <dbReference type="Pfam" id="PF17753"/>
    </source>
</evidence>
<evidence type="ECO:0000313" key="17">
    <source>
        <dbReference type="EMBL" id="MBC8533764.1"/>
    </source>
</evidence>
<comment type="similarity">
    <text evidence="10">Belongs to the glycosyl hydrolase 2 family. Beta-mannosidase B subfamily.</text>
</comment>
<name>A0A926HRG5_9FIRM</name>
<dbReference type="FunFam" id="3.20.20.80:FF:000050">
    <property type="entry name" value="Beta-mannosidase B"/>
    <property type="match status" value="1"/>
</dbReference>
<dbReference type="InterPro" id="IPR041447">
    <property type="entry name" value="Mannosidase_ig"/>
</dbReference>
<dbReference type="InterPro" id="IPR041625">
    <property type="entry name" value="Beta-mannosidase_Ig"/>
</dbReference>
<evidence type="ECO:0000256" key="9">
    <source>
        <dbReference type="ARBA" id="ARBA00023295"/>
    </source>
</evidence>
<evidence type="ECO:0000259" key="15">
    <source>
        <dbReference type="Pfam" id="PF17786"/>
    </source>
</evidence>
<keyword evidence="7 17" id="KW-0378">Hydrolase</keyword>
<dbReference type="SUPFAM" id="SSF49785">
    <property type="entry name" value="Galactose-binding domain-like"/>
    <property type="match status" value="1"/>
</dbReference>
<dbReference type="EMBL" id="JACRSN010000008">
    <property type="protein sequence ID" value="MBC8533764.1"/>
    <property type="molecule type" value="Genomic_DNA"/>
</dbReference>
<dbReference type="InterPro" id="IPR013783">
    <property type="entry name" value="Ig-like_fold"/>
</dbReference>
<protein>
    <recommendedName>
        <fullName evidence="11">Beta-mannosidase B</fullName>
        <ecNumber evidence="5">3.2.1.25</ecNumber>
    </recommendedName>
    <alternativeName>
        <fullName evidence="12">Mannanase B</fullName>
    </alternativeName>
</protein>
<dbReference type="InterPro" id="IPR017853">
    <property type="entry name" value="GH"/>
</dbReference>
<comment type="subcellular location">
    <subcellularLocation>
        <location evidence="2">Secreted</location>
    </subcellularLocation>
</comment>
<dbReference type="InterPro" id="IPR008979">
    <property type="entry name" value="Galactose-bd-like_sf"/>
</dbReference>
<evidence type="ECO:0000256" key="5">
    <source>
        <dbReference type="ARBA" id="ARBA00012754"/>
    </source>
</evidence>
<keyword evidence="8" id="KW-0325">Glycoprotein</keyword>
<dbReference type="Pfam" id="PF22666">
    <property type="entry name" value="Glyco_hydro_2_N2"/>
    <property type="match status" value="1"/>
</dbReference>
<reference evidence="17" key="1">
    <citation type="submission" date="2020-08" db="EMBL/GenBank/DDBJ databases">
        <title>Genome public.</title>
        <authorList>
            <person name="Liu C."/>
            <person name="Sun Q."/>
        </authorList>
    </citation>
    <scope>NUCLEOTIDE SEQUENCE</scope>
    <source>
        <strain evidence="17">NSJ-40</strain>
    </source>
</reference>
<dbReference type="EC" id="3.2.1.25" evidence="5"/>
<dbReference type="RefSeq" id="WP_249319414.1">
    <property type="nucleotide sequence ID" value="NZ_JACRSN010000008.1"/>
</dbReference>
<gene>
    <name evidence="17" type="ORF">IAG03_07050</name>
</gene>